<sequence length="96" mass="11082">DWDCIALVKEWLQLFRNATTKMSATSTPMLSSAHAIFRGLQEHLKDIIRRLPPSTSSTIRDGLVASHRKLSDYYYKIDESPFYLFASCKHKSPTYQ</sequence>
<protein>
    <submittedName>
        <fullName evidence="1">Uncharacterized protein</fullName>
    </submittedName>
</protein>
<name>A0ACD2ZYX4_9AGAR</name>
<evidence type="ECO:0000313" key="2">
    <source>
        <dbReference type="Proteomes" id="UP000308600"/>
    </source>
</evidence>
<reference evidence="1 2" key="1">
    <citation type="journal article" date="2019" name="Nat. Ecol. Evol.">
        <title>Megaphylogeny resolves global patterns of mushroom evolution.</title>
        <authorList>
            <person name="Varga T."/>
            <person name="Krizsan K."/>
            <person name="Foldi C."/>
            <person name="Dima B."/>
            <person name="Sanchez-Garcia M."/>
            <person name="Sanchez-Ramirez S."/>
            <person name="Szollosi G.J."/>
            <person name="Szarkandi J.G."/>
            <person name="Papp V."/>
            <person name="Albert L."/>
            <person name="Andreopoulos W."/>
            <person name="Angelini C."/>
            <person name="Antonin V."/>
            <person name="Barry K.W."/>
            <person name="Bougher N.L."/>
            <person name="Buchanan P."/>
            <person name="Buyck B."/>
            <person name="Bense V."/>
            <person name="Catcheside P."/>
            <person name="Chovatia M."/>
            <person name="Cooper J."/>
            <person name="Damon W."/>
            <person name="Desjardin D."/>
            <person name="Finy P."/>
            <person name="Geml J."/>
            <person name="Haridas S."/>
            <person name="Hughes K."/>
            <person name="Justo A."/>
            <person name="Karasinski D."/>
            <person name="Kautmanova I."/>
            <person name="Kiss B."/>
            <person name="Kocsube S."/>
            <person name="Kotiranta H."/>
            <person name="LaButti K.M."/>
            <person name="Lechner B.E."/>
            <person name="Liimatainen K."/>
            <person name="Lipzen A."/>
            <person name="Lukacs Z."/>
            <person name="Mihaltcheva S."/>
            <person name="Morgado L.N."/>
            <person name="Niskanen T."/>
            <person name="Noordeloos M.E."/>
            <person name="Ohm R.A."/>
            <person name="Ortiz-Santana B."/>
            <person name="Ovrebo C."/>
            <person name="Racz N."/>
            <person name="Riley R."/>
            <person name="Savchenko A."/>
            <person name="Shiryaev A."/>
            <person name="Soop K."/>
            <person name="Spirin V."/>
            <person name="Szebenyi C."/>
            <person name="Tomsovsky M."/>
            <person name="Tulloss R.E."/>
            <person name="Uehling J."/>
            <person name="Grigoriev I.V."/>
            <person name="Vagvolgyi C."/>
            <person name="Papp T."/>
            <person name="Martin F.M."/>
            <person name="Miettinen O."/>
            <person name="Hibbett D.S."/>
            <person name="Nagy L.G."/>
        </authorList>
    </citation>
    <scope>NUCLEOTIDE SEQUENCE [LARGE SCALE GENOMIC DNA]</scope>
    <source>
        <strain evidence="1 2">NL-1719</strain>
    </source>
</reference>
<organism evidence="1 2">
    <name type="scientific">Pluteus cervinus</name>
    <dbReference type="NCBI Taxonomy" id="181527"/>
    <lineage>
        <taxon>Eukaryota</taxon>
        <taxon>Fungi</taxon>
        <taxon>Dikarya</taxon>
        <taxon>Basidiomycota</taxon>
        <taxon>Agaricomycotina</taxon>
        <taxon>Agaricomycetes</taxon>
        <taxon>Agaricomycetidae</taxon>
        <taxon>Agaricales</taxon>
        <taxon>Pluteineae</taxon>
        <taxon>Pluteaceae</taxon>
        <taxon>Pluteus</taxon>
    </lineage>
</organism>
<feature type="non-terminal residue" evidence="1">
    <location>
        <position position="1"/>
    </location>
</feature>
<proteinExistence type="predicted"/>
<dbReference type="EMBL" id="ML209308">
    <property type="protein sequence ID" value="TFK58542.1"/>
    <property type="molecule type" value="Genomic_DNA"/>
</dbReference>
<keyword evidence="2" id="KW-1185">Reference proteome</keyword>
<gene>
    <name evidence="1" type="ORF">BDN72DRAFT_781961</name>
</gene>
<dbReference type="Proteomes" id="UP000308600">
    <property type="component" value="Unassembled WGS sequence"/>
</dbReference>
<evidence type="ECO:0000313" key="1">
    <source>
        <dbReference type="EMBL" id="TFK58542.1"/>
    </source>
</evidence>
<accession>A0ACD2ZYX4</accession>